<evidence type="ECO:0000256" key="1">
    <source>
        <dbReference type="SAM" id="Phobius"/>
    </source>
</evidence>
<keyword evidence="1" id="KW-0812">Transmembrane</keyword>
<dbReference type="Proteomes" id="UP000323594">
    <property type="component" value="Chromosome"/>
</dbReference>
<accession>A0AAE6IRI1</accession>
<name>A0AAE6IRI1_TREPH</name>
<reference evidence="2 3" key="1">
    <citation type="submission" date="2019-08" db="EMBL/GenBank/DDBJ databases">
        <authorList>
            <person name="Kuhnert P."/>
        </authorList>
    </citation>
    <scope>NUCLEOTIDE SEQUENCE [LARGE SCALE GENOMIC DNA]</scope>
    <source>
        <strain evidence="2 3">B36.5</strain>
    </source>
</reference>
<evidence type="ECO:0000313" key="2">
    <source>
        <dbReference type="EMBL" id="QEJ96980.1"/>
    </source>
</evidence>
<gene>
    <name evidence="2" type="ORF">FUT82_02600</name>
</gene>
<feature type="transmembrane region" description="Helical" evidence="1">
    <location>
        <begin position="91"/>
        <end position="111"/>
    </location>
</feature>
<protein>
    <submittedName>
        <fullName evidence="2">Uncharacterized protein</fullName>
    </submittedName>
</protein>
<sequence length="113" mass="12959">MSYSQPKTTSKAIPHQQFKIELKKADYSKSEVEKIIAICFEEMNTSIDRAFDEGYKQGLLAASPDAAYYKRLSKDLEKEVNRLQSWRVVPWWTIPLCIAGGTALGFSFSYLRK</sequence>
<dbReference type="AlphaFoldDB" id="A0AAE6IRI1"/>
<keyword evidence="1" id="KW-0472">Membrane</keyword>
<evidence type="ECO:0000313" key="3">
    <source>
        <dbReference type="Proteomes" id="UP000323594"/>
    </source>
</evidence>
<dbReference type="EMBL" id="CP042817">
    <property type="protein sequence ID" value="QEJ96980.1"/>
    <property type="molecule type" value="Genomic_DNA"/>
</dbReference>
<keyword evidence="1" id="KW-1133">Transmembrane helix</keyword>
<proteinExistence type="predicted"/>
<organism evidence="2 3">
    <name type="scientific">Treponema phagedenis</name>
    <dbReference type="NCBI Taxonomy" id="162"/>
    <lineage>
        <taxon>Bacteria</taxon>
        <taxon>Pseudomonadati</taxon>
        <taxon>Spirochaetota</taxon>
        <taxon>Spirochaetia</taxon>
        <taxon>Spirochaetales</taxon>
        <taxon>Treponemataceae</taxon>
        <taxon>Treponema</taxon>
    </lineage>
</organism>